<evidence type="ECO:0000256" key="3">
    <source>
        <dbReference type="ARBA" id="ARBA00022723"/>
    </source>
</evidence>
<evidence type="ECO:0000256" key="5">
    <source>
        <dbReference type="PIRSR" id="PIRSR005902-1"/>
    </source>
</evidence>
<gene>
    <name evidence="6" type="ORF">BN9_120280</name>
</gene>
<dbReference type="OrthoDB" id="6079689at2759"/>
<evidence type="ECO:0000313" key="6">
    <source>
        <dbReference type="EMBL" id="CCI50354.1"/>
    </source>
</evidence>
<comment type="caution">
    <text evidence="6">The sequence shown here is derived from an EMBL/GenBank/DDBJ whole genome shotgun (WGS) entry which is preliminary data.</text>
</comment>
<keyword evidence="7" id="KW-1185">Reference proteome</keyword>
<organism evidence="6 7">
    <name type="scientific">Albugo candida</name>
    <dbReference type="NCBI Taxonomy" id="65357"/>
    <lineage>
        <taxon>Eukaryota</taxon>
        <taxon>Sar</taxon>
        <taxon>Stramenopiles</taxon>
        <taxon>Oomycota</taxon>
        <taxon>Peronosporomycetes</taxon>
        <taxon>Albuginales</taxon>
        <taxon>Albuginaceae</taxon>
        <taxon>Albugo</taxon>
    </lineage>
</organism>
<evidence type="ECO:0000313" key="7">
    <source>
        <dbReference type="Proteomes" id="UP000053237"/>
    </source>
</evidence>
<keyword evidence="4" id="KW-0378">Hydrolase</keyword>
<dbReference type="PIRSF" id="PIRSF005902">
    <property type="entry name" value="DNase_TatD"/>
    <property type="match status" value="1"/>
</dbReference>
<dbReference type="InterPro" id="IPR032466">
    <property type="entry name" value="Metal_Hydrolase"/>
</dbReference>
<dbReference type="PROSITE" id="PS01091">
    <property type="entry name" value="TATD_3"/>
    <property type="match status" value="1"/>
</dbReference>
<feature type="binding site" evidence="5">
    <location>
        <position position="209"/>
    </location>
    <ligand>
        <name>a divalent metal cation</name>
        <dbReference type="ChEBI" id="CHEBI:60240"/>
        <label>1</label>
    </ligand>
</feature>
<dbReference type="Proteomes" id="UP000053237">
    <property type="component" value="Unassembled WGS sequence"/>
</dbReference>
<dbReference type="Gene3D" id="3.20.20.140">
    <property type="entry name" value="Metal-dependent hydrolases"/>
    <property type="match status" value="1"/>
</dbReference>
<dbReference type="GO" id="GO:0005829">
    <property type="term" value="C:cytosol"/>
    <property type="evidence" value="ECO:0007669"/>
    <property type="project" value="TreeGrafter"/>
</dbReference>
<evidence type="ECO:0000256" key="4">
    <source>
        <dbReference type="ARBA" id="ARBA00022801"/>
    </source>
</evidence>
<evidence type="ECO:0008006" key="8">
    <source>
        <dbReference type="Google" id="ProtNLM"/>
    </source>
</evidence>
<feature type="binding site" evidence="5">
    <location>
        <position position="95"/>
    </location>
    <ligand>
        <name>a divalent metal cation</name>
        <dbReference type="ChEBI" id="CHEBI:60240"/>
        <label>1</label>
    </ligand>
</feature>
<dbReference type="AlphaFoldDB" id="A0A024GTS9"/>
<comment type="similarity">
    <text evidence="1">Belongs to the metallo-dependent hydrolases superfamily. TatD-type hydrolase family.</text>
</comment>
<feature type="binding site" evidence="5">
    <location>
        <position position="131"/>
    </location>
    <ligand>
        <name>a divalent metal cation</name>
        <dbReference type="ChEBI" id="CHEBI:60240"/>
        <label>2</label>
    </ligand>
</feature>
<reference evidence="6 7" key="1">
    <citation type="submission" date="2012-05" db="EMBL/GenBank/DDBJ databases">
        <title>Recombination and specialization in a pathogen metapopulation.</title>
        <authorList>
            <person name="Gardiner A."/>
            <person name="Kemen E."/>
            <person name="Schultz-Larsen T."/>
            <person name="MacLean D."/>
            <person name="Van Oosterhout C."/>
            <person name="Jones J.D.G."/>
        </authorList>
    </citation>
    <scope>NUCLEOTIDE SEQUENCE [LARGE SCALE GENOMIC DNA]</scope>
    <source>
        <strain evidence="6 7">Ac Nc2</strain>
    </source>
</reference>
<protein>
    <recommendedName>
        <fullName evidence="8">TatD related DNase</fullName>
    </recommendedName>
</protein>
<dbReference type="Pfam" id="PF01026">
    <property type="entry name" value="TatD_DNase"/>
    <property type="match status" value="1"/>
</dbReference>
<dbReference type="GO" id="GO:0046872">
    <property type="term" value="F:metal ion binding"/>
    <property type="evidence" value="ECO:0007669"/>
    <property type="project" value="UniProtKB-KW"/>
</dbReference>
<accession>A0A024GTS9</accession>
<dbReference type="EMBL" id="CAIX01000459">
    <property type="protein sequence ID" value="CCI50354.1"/>
    <property type="molecule type" value="Genomic_DNA"/>
</dbReference>
<evidence type="ECO:0000256" key="1">
    <source>
        <dbReference type="ARBA" id="ARBA00009275"/>
    </source>
</evidence>
<dbReference type="GO" id="GO:0008310">
    <property type="term" value="F:single-stranded DNA 3'-5' DNA exonuclease activity"/>
    <property type="evidence" value="ECO:0007669"/>
    <property type="project" value="TreeGrafter"/>
</dbReference>
<dbReference type="InterPro" id="IPR018228">
    <property type="entry name" value="DNase_TatD-rel_CS"/>
</dbReference>
<dbReference type="CDD" id="cd01310">
    <property type="entry name" value="TatD_DNAse"/>
    <property type="match status" value="1"/>
</dbReference>
<feature type="binding site" evidence="5">
    <location>
        <position position="159"/>
    </location>
    <ligand>
        <name>a divalent metal cation</name>
        <dbReference type="ChEBI" id="CHEBI:60240"/>
        <label>2</label>
    </ligand>
</feature>
<name>A0A024GTS9_9STRA</name>
<keyword evidence="2" id="KW-0540">Nuclease</keyword>
<proteinExistence type="inferred from homology"/>
<evidence type="ECO:0000256" key="2">
    <source>
        <dbReference type="ARBA" id="ARBA00022722"/>
    </source>
</evidence>
<dbReference type="SUPFAM" id="SSF51556">
    <property type="entry name" value="Metallo-dependent hydrolases"/>
    <property type="match status" value="1"/>
</dbReference>
<keyword evidence="3 5" id="KW-0479">Metal-binding</keyword>
<dbReference type="STRING" id="65357.A0A024GTS9"/>
<dbReference type="PANTHER" id="PTHR10060:SF15">
    <property type="entry name" value="DEOXYRIBONUCLEASE TATDN1"/>
    <property type="match status" value="1"/>
</dbReference>
<dbReference type="InterPro" id="IPR050891">
    <property type="entry name" value="TatD-type_Hydrolase"/>
</dbReference>
<sequence length="270" mass="30431">MDQKFFDIDCNLTHVDLRAHVPRLLDAAQSVGVTSMLVPGTTLDTSKDAIELGRQYPEYVFPTAGVHPFHADTAPSEDELNQLRELSSQVCAVGECGLDYSEGFPSPELQKAWLEAQIRIACAIQKPLFMHERRAFVDFMEIITKVRKEVSEFPNVAVHCFTGTEVELQAYIKSDFYIGITGFICKKHGASLRDLVTQIPKERLLIETDAPYMGFKQCRRNETDYRAKKQYPNVPSALPLVAETVAVMLEMSVAQVAQLTVRNARRFLML</sequence>
<dbReference type="PANTHER" id="PTHR10060">
    <property type="entry name" value="TATD FAMILY DEOXYRIBONUCLEASE"/>
    <property type="match status" value="1"/>
</dbReference>
<dbReference type="InParanoid" id="A0A024GTS9"/>
<dbReference type="InterPro" id="IPR001130">
    <property type="entry name" value="TatD-like"/>
</dbReference>
<dbReference type="FunFam" id="3.20.20.140:FF:000005">
    <property type="entry name" value="TatD family hydrolase"/>
    <property type="match status" value="1"/>
</dbReference>